<dbReference type="InterPro" id="IPR009071">
    <property type="entry name" value="HMG_box_dom"/>
</dbReference>
<dbReference type="AlphaFoldDB" id="A0AA39Q408"/>
<evidence type="ECO:0000256" key="3">
    <source>
        <dbReference type="PROSITE-ProRule" id="PRU00267"/>
    </source>
</evidence>
<dbReference type="Gene3D" id="1.10.30.10">
    <property type="entry name" value="High mobility group box domain"/>
    <property type="match status" value="1"/>
</dbReference>
<dbReference type="CDD" id="cd01389">
    <property type="entry name" value="HMG-box_ROX1-like"/>
    <property type="match status" value="1"/>
</dbReference>
<organism evidence="6 7">
    <name type="scientific">Armillaria luteobubalina</name>
    <dbReference type="NCBI Taxonomy" id="153913"/>
    <lineage>
        <taxon>Eukaryota</taxon>
        <taxon>Fungi</taxon>
        <taxon>Dikarya</taxon>
        <taxon>Basidiomycota</taxon>
        <taxon>Agaricomycotina</taxon>
        <taxon>Agaricomycetes</taxon>
        <taxon>Agaricomycetidae</taxon>
        <taxon>Agaricales</taxon>
        <taxon>Marasmiineae</taxon>
        <taxon>Physalacriaceae</taxon>
        <taxon>Armillaria</taxon>
    </lineage>
</organism>
<dbReference type="GO" id="GO:0005634">
    <property type="term" value="C:nucleus"/>
    <property type="evidence" value="ECO:0007669"/>
    <property type="project" value="UniProtKB-UniRule"/>
</dbReference>
<dbReference type="PANTHER" id="PTHR45789">
    <property type="entry name" value="FI18025P1"/>
    <property type="match status" value="1"/>
</dbReference>
<dbReference type="GO" id="GO:0000978">
    <property type="term" value="F:RNA polymerase II cis-regulatory region sequence-specific DNA binding"/>
    <property type="evidence" value="ECO:0007669"/>
    <property type="project" value="TreeGrafter"/>
</dbReference>
<evidence type="ECO:0000256" key="2">
    <source>
        <dbReference type="ARBA" id="ARBA00023242"/>
    </source>
</evidence>
<reference evidence="6" key="1">
    <citation type="submission" date="2023-06" db="EMBL/GenBank/DDBJ databases">
        <authorList>
            <consortium name="Lawrence Berkeley National Laboratory"/>
            <person name="Ahrendt S."/>
            <person name="Sahu N."/>
            <person name="Indic B."/>
            <person name="Wong-Bajracharya J."/>
            <person name="Merenyi Z."/>
            <person name="Ke H.-M."/>
            <person name="Monk M."/>
            <person name="Kocsube S."/>
            <person name="Drula E."/>
            <person name="Lipzen A."/>
            <person name="Balint B."/>
            <person name="Henrissat B."/>
            <person name="Andreopoulos B."/>
            <person name="Martin F.M."/>
            <person name="Harder C.B."/>
            <person name="Rigling D."/>
            <person name="Ford K.L."/>
            <person name="Foster G.D."/>
            <person name="Pangilinan J."/>
            <person name="Papanicolaou A."/>
            <person name="Barry K."/>
            <person name="LaButti K."/>
            <person name="Viragh M."/>
            <person name="Koriabine M."/>
            <person name="Yan M."/>
            <person name="Riley R."/>
            <person name="Champramary S."/>
            <person name="Plett K.L."/>
            <person name="Tsai I.J."/>
            <person name="Slot J."/>
            <person name="Sipos G."/>
            <person name="Plett J."/>
            <person name="Nagy L.G."/>
            <person name="Grigoriev I.V."/>
        </authorList>
    </citation>
    <scope>NUCLEOTIDE SEQUENCE</scope>
    <source>
        <strain evidence="6">HWK02</strain>
    </source>
</reference>
<keyword evidence="2 3" id="KW-0539">Nucleus</keyword>
<evidence type="ECO:0000259" key="5">
    <source>
        <dbReference type="PROSITE" id="PS50118"/>
    </source>
</evidence>
<accession>A0AA39Q408</accession>
<feature type="domain" description="HMG box" evidence="5">
    <location>
        <begin position="2"/>
        <end position="69"/>
    </location>
</feature>
<gene>
    <name evidence="6" type="ORF">EDD18DRAFT_1392911</name>
</gene>
<dbReference type="Proteomes" id="UP001175228">
    <property type="component" value="Unassembled WGS sequence"/>
</dbReference>
<dbReference type="InterPro" id="IPR036910">
    <property type="entry name" value="HMG_box_dom_sf"/>
</dbReference>
<dbReference type="InterPro" id="IPR051356">
    <property type="entry name" value="SOX/SOX-like_TF"/>
</dbReference>
<feature type="DNA-binding region" description="HMG box" evidence="3">
    <location>
        <begin position="2"/>
        <end position="69"/>
    </location>
</feature>
<dbReference type="PANTHER" id="PTHR45789:SF2">
    <property type="entry name" value="FI18025P1"/>
    <property type="match status" value="1"/>
</dbReference>
<dbReference type="Pfam" id="PF00505">
    <property type="entry name" value="HMG_box"/>
    <property type="match status" value="1"/>
</dbReference>
<feature type="region of interest" description="Disordered" evidence="4">
    <location>
        <begin position="54"/>
        <end position="78"/>
    </location>
</feature>
<dbReference type="SMART" id="SM00398">
    <property type="entry name" value="HMG"/>
    <property type="match status" value="1"/>
</dbReference>
<evidence type="ECO:0000256" key="1">
    <source>
        <dbReference type="ARBA" id="ARBA00023125"/>
    </source>
</evidence>
<protein>
    <submittedName>
        <fullName evidence="6">High mobility group box domain-containing protein</fullName>
    </submittedName>
</protein>
<dbReference type="EMBL" id="JAUEPU010000017">
    <property type="protein sequence ID" value="KAK0495775.1"/>
    <property type="molecule type" value="Genomic_DNA"/>
</dbReference>
<evidence type="ECO:0000313" key="7">
    <source>
        <dbReference type="Proteomes" id="UP001175228"/>
    </source>
</evidence>
<feature type="non-terminal residue" evidence="6">
    <location>
        <position position="1"/>
    </location>
</feature>
<name>A0AA39Q408_9AGAR</name>
<feature type="compositionally biased region" description="Basic and acidic residues" evidence="4">
    <location>
        <begin position="54"/>
        <end position="64"/>
    </location>
</feature>
<feature type="non-terminal residue" evidence="6">
    <location>
        <position position="78"/>
    </location>
</feature>
<sequence>HIPRPLNAYIIFRLEYVTIHKNFLSKTQQTASIKAGAAWHELPKESQDYYRELTKQRKEEHERAYPGYKYQPRRSKHG</sequence>
<dbReference type="SUPFAM" id="SSF47095">
    <property type="entry name" value="HMG-box"/>
    <property type="match status" value="1"/>
</dbReference>
<dbReference type="PROSITE" id="PS50118">
    <property type="entry name" value="HMG_BOX_2"/>
    <property type="match status" value="1"/>
</dbReference>
<keyword evidence="7" id="KW-1185">Reference proteome</keyword>
<comment type="caution">
    <text evidence="6">The sequence shown here is derived from an EMBL/GenBank/DDBJ whole genome shotgun (WGS) entry which is preliminary data.</text>
</comment>
<evidence type="ECO:0000256" key="4">
    <source>
        <dbReference type="SAM" id="MobiDB-lite"/>
    </source>
</evidence>
<keyword evidence="1 3" id="KW-0238">DNA-binding</keyword>
<proteinExistence type="predicted"/>
<evidence type="ECO:0000313" key="6">
    <source>
        <dbReference type="EMBL" id="KAK0495775.1"/>
    </source>
</evidence>
<dbReference type="GO" id="GO:0000981">
    <property type="term" value="F:DNA-binding transcription factor activity, RNA polymerase II-specific"/>
    <property type="evidence" value="ECO:0007669"/>
    <property type="project" value="TreeGrafter"/>
</dbReference>